<evidence type="ECO:0000256" key="1">
    <source>
        <dbReference type="ARBA" id="ARBA00022614"/>
    </source>
</evidence>
<keyword evidence="3" id="KW-0472">Membrane</keyword>
<name>A0A1Y1KHA9_PHOPY</name>
<keyword evidence="2" id="KW-0677">Repeat</keyword>
<sequence length="519" mass="58365">MIGPKTLYATITETLSLVLLQMNYHPLLCVLLVLTSAAAQQPAMSCSYKGRGFLTSICVNAIPSFFRMTVYRFDNLDETLQCVNCTLQVIESYTFDISGNQIKQLDLTDSKITVLKPKAFMGLVFLETLNLKDNQIVSVPAETFQGITKVKDLNMENNRIDKLLANGFKELTNMHKLNLKANNIKSIEDGSFNGLGSVEELDLSNNEITTINGIFTGLVSVRSLNFEKNKISKLDPLDVEQLNVLLYLNLARNNLKVISNNTFLQLPRLETLNLSSNPIESVEVGSFRGLDALEELDLSSCLIENIQKGLLLTLHRLRILNLSYNRLKVFKTGLFSGLPELRKLNMSHNKILTYEKTGLFPLHSLHNLDLSFNNLTDLDYKLLIDHLPALSHIGLEENSLPCYLKKEMEETFKHDNLIFSLGADAEDPNFKCPTRTTVAPDDGPDDETNAVTVTAPVYMQTSDGHQYVLYVFVAVALILMSLLFYLQYRNRTEITRIVGRTNVSETRLISSELEDGEAY</sequence>
<dbReference type="InterPro" id="IPR003591">
    <property type="entry name" value="Leu-rich_rpt_typical-subtyp"/>
</dbReference>
<dbReference type="Gene3D" id="3.80.10.10">
    <property type="entry name" value="Ribonuclease Inhibitor"/>
    <property type="match status" value="2"/>
</dbReference>
<organism evidence="4">
    <name type="scientific">Photinus pyralis</name>
    <name type="common">Common eastern firefly</name>
    <name type="synonym">Lampyris pyralis</name>
    <dbReference type="NCBI Taxonomy" id="7054"/>
    <lineage>
        <taxon>Eukaryota</taxon>
        <taxon>Metazoa</taxon>
        <taxon>Ecdysozoa</taxon>
        <taxon>Arthropoda</taxon>
        <taxon>Hexapoda</taxon>
        <taxon>Insecta</taxon>
        <taxon>Pterygota</taxon>
        <taxon>Neoptera</taxon>
        <taxon>Endopterygota</taxon>
        <taxon>Coleoptera</taxon>
        <taxon>Polyphaga</taxon>
        <taxon>Elateriformia</taxon>
        <taxon>Elateroidea</taxon>
        <taxon>Lampyridae</taxon>
        <taxon>Lampyrinae</taxon>
        <taxon>Photinus</taxon>
    </lineage>
</organism>
<dbReference type="Pfam" id="PF00560">
    <property type="entry name" value="LRR_1"/>
    <property type="match status" value="1"/>
</dbReference>
<dbReference type="InterPro" id="IPR001611">
    <property type="entry name" value="Leu-rich_rpt"/>
</dbReference>
<keyword evidence="3" id="KW-1133">Transmembrane helix</keyword>
<dbReference type="EMBL" id="GEZM01084000">
    <property type="protein sequence ID" value="JAV60862.1"/>
    <property type="molecule type" value="Transcribed_RNA"/>
</dbReference>
<dbReference type="PANTHER" id="PTHR45712">
    <property type="entry name" value="AGAP008170-PA"/>
    <property type="match status" value="1"/>
</dbReference>
<evidence type="ECO:0000256" key="2">
    <source>
        <dbReference type="ARBA" id="ARBA00022737"/>
    </source>
</evidence>
<keyword evidence="3" id="KW-0812">Transmembrane</keyword>
<dbReference type="FunFam" id="3.80.10.10:FF:001164">
    <property type="entry name" value="GH01279p"/>
    <property type="match status" value="1"/>
</dbReference>
<dbReference type="PROSITE" id="PS51450">
    <property type="entry name" value="LRR"/>
    <property type="match status" value="4"/>
</dbReference>
<dbReference type="SMART" id="SM00369">
    <property type="entry name" value="LRR_TYP"/>
    <property type="match status" value="11"/>
</dbReference>
<dbReference type="SMART" id="SM00365">
    <property type="entry name" value="LRR_SD22"/>
    <property type="match status" value="8"/>
</dbReference>
<dbReference type="InterPro" id="IPR050333">
    <property type="entry name" value="SLRP"/>
</dbReference>
<evidence type="ECO:0008006" key="5">
    <source>
        <dbReference type="Google" id="ProtNLM"/>
    </source>
</evidence>
<proteinExistence type="predicted"/>
<dbReference type="PANTHER" id="PTHR45712:SF22">
    <property type="entry name" value="INSULIN-LIKE GROWTH FACTOR-BINDING PROTEIN COMPLEX ACID LABILE SUBUNIT"/>
    <property type="match status" value="1"/>
</dbReference>
<dbReference type="InterPro" id="IPR032675">
    <property type="entry name" value="LRR_dom_sf"/>
</dbReference>
<protein>
    <recommendedName>
        <fullName evidence="5">LRRCT domain-containing protein</fullName>
    </recommendedName>
</protein>
<feature type="transmembrane region" description="Helical" evidence="3">
    <location>
        <begin position="467"/>
        <end position="486"/>
    </location>
</feature>
<dbReference type="Pfam" id="PF13855">
    <property type="entry name" value="LRR_8"/>
    <property type="match status" value="3"/>
</dbReference>
<evidence type="ECO:0000256" key="3">
    <source>
        <dbReference type="SAM" id="Phobius"/>
    </source>
</evidence>
<dbReference type="SUPFAM" id="SSF52058">
    <property type="entry name" value="L domain-like"/>
    <property type="match status" value="1"/>
</dbReference>
<evidence type="ECO:0000313" key="4">
    <source>
        <dbReference type="EMBL" id="JAV60862.1"/>
    </source>
</evidence>
<accession>A0A1Y1KHA9</accession>
<keyword evidence="1" id="KW-0433">Leucine-rich repeat</keyword>
<dbReference type="AlphaFoldDB" id="A0A1Y1KHA9"/>
<reference evidence="4" key="1">
    <citation type="journal article" date="2016" name="Sci. Rep.">
        <title>Molecular characterization of firefly nuptial gifts: a multi-omics approach sheds light on postcopulatory sexual selection.</title>
        <authorList>
            <person name="Al-Wathiqui N."/>
            <person name="Fallon T.R."/>
            <person name="South A."/>
            <person name="Weng J.K."/>
            <person name="Lewis S.M."/>
        </authorList>
    </citation>
    <scope>NUCLEOTIDE SEQUENCE</scope>
</reference>